<feature type="binding site" evidence="8">
    <location>
        <begin position="260"/>
        <end position="264"/>
    </location>
    <ligand>
        <name>GTP</name>
        <dbReference type="ChEBI" id="CHEBI:37565"/>
        <label>2</label>
    </ligand>
</feature>
<evidence type="ECO:0000259" key="11">
    <source>
        <dbReference type="PROSITE" id="PS51712"/>
    </source>
</evidence>
<dbReference type="SUPFAM" id="SSF52540">
    <property type="entry name" value="P-loop containing nucleoside triphosphate hydrolases"/>
    <property type="match status" value="2"/>
</dbReference>
<feature type="binding site" evidence="8">
    <location>
        <begin position="213"/>
        <end position="220"/>
    </location>
    <ligand>
        <name>GTP</name>
        <dbReference type="ChEBI" id="CHEBI:37565"/>
        <label>2</label>
    </ligand>
</feature>
<feature type="binding site" evidence="8">
    <location>
        <begin position="325"/>
        <end position="328"/>
    </location>
    <ligand>
        <name>GTP</name>
        <dbReference type="ChEBI" id="CHEBI:37565"/>
        <label>2</label>
    </ligand>
</feature>
<evidence type="ECO:0000256" key="7">
    <source>
        <dbReference type="ARBA" id="ARBA00032345"/>
    </source>
</evidence>
<evidence type="ECO:0000256" key="4">
    <source>
        <dbReference type="ARBA" id="ARBA00022737"/>
    </source>
</evidence>
<evidence type="ECO:0000256" key="5">
    <source>
        <dbReference type="ARBA" id="ARBA00022741"/>
    </source>
</evidence>
<dbReference type="Gene3D" id="3.30.300.20">
    <property type="match status" value="1"/>
</dbReference>
<gene>
    <name evidence="8 12" type="primary">der</name>
    <name evidence="12" type="ORF">IV431_14450</name>
</gene>
<accession>A0ABS0DSB2</accession>
<proteinExistence type="inferred from homology"/>
<dbReference type="RefSeq" id="WP_095923027.1">
    <property type="nucleotide sequence ID" value="NZ_CBCSED010000003.1"/>
</dbReference>
<evidence type="ECO:0000313" key="13">
    <source>
        <dbReference type="Proteomes" id="UP000600307"/>
    </source>
</evidence>
<dbReference type="EMBL" id="JADOBH010000002">
    <property type="protein sequence ID" value="MBF7956756.1"/>
    <property type="molecule type" value="Genomic_DNA"/>
</dbReference>
<protein>
    <recommendedName>
        <fullName evidence="2 8">GTPase Der</fullName>
    </recommendedName>
    <alternativeName>
        <fullName evidence="7 8">GTP-binding protein EngA</fullName>
    </alternativeName>
</protein>
<dbReference type="InterPro" id="IPR031166">
    <property type="entry name" value="G_ENGA"/>
</dbReference>
<dbReference type="Gene3D" id="3.40.50.300">
    <property type="entry name" value="P-loop containing nucleotide triphosphate hydrolases"/>
    <property type="match status" value="2"/>
</dbReference>
<name>A0ABS0DSB2_9GAMM</name>
<dbReference type="PIRSF" id="PIRSF006485">
    <property type="entry name" value="GTP-binding_EngA"/>
    <property type="match status" value="1"/>
</dbReference>
<dbReference type="PRINTS" id="PR00326">
    <property type="entry name" value="GTP1OBG"/>
</dbReference>
<evidence type="ECO:0000256" key="3">
    <source>
        <dbReference type="ARBA" id="ARBA00022517"/>
    </source>
</evidence>
<evidence type="ECO:0000256" key="6">
    <source>
        <dbReference type="ARBA" id="ARBA00023134"/>
    </source>
</evidence>
<dbReference type="InterPro" id="IPR006073">
    <property type="entry name" value="GTP-bd"/>
</dbReference>
<dbReference type="NCBIfam" id="TIGR03594">
    <property type="entry name" value="GTPase_EngA"/>
    <property type="match status" value="1"/>
</dbReference>
<organism evidence="12 13">
    <name type="scientific">Rahnella victoriana</name>
    <dbReference type="NCBI Taxonomy" id="1510570"/>
    <lineage>
        <taxon>Bacteria</taxon>
        <taxon>Pseudomonadati</taxon>
        <taxon>Pseudomonadota</taxon>
        <taxon>Gammaproteobacteria</taxon>
        <taxon>Enterobacterales</taxon>
        <taxon>Yersiniaceae</taxon>
        <taxon>Rahnella</taxon>
    </lineage>
</organism>
<dbReference type="NCBIfam" id="TIGR00231">
    <property type="entry name" value="small_GTP"/>
    <property type="match status" value="2"/>
</dbReference>
<evidence type="ECO:0000256" key="2">
    <source>
        <dbReference type="ARBA" id="ARBA00020953"/>
    </source>
</evidence>
<dbReference type="InterPro" id="IPR027417">
    <property type="entry name" value="P-loop_NTPase"/>
</dbReference>
<feature type="binding site" evidence="8">
    <location>
        <begin position="118"/>
        <end position="121"/>
    </location>
    <ligand>
        <name>GTP</name>
        <dbReference type="ChEBI" id="CHEBI:37565"/>
        <label>1</label>
    </ligand>
</feature>
<keyword evidence="13" id="KW-1185">Reference proteome</keyword>
<dbReference type="HAMAP" id="MF_00195">
    <property type="entry name" value="GTPase_Der"/>
    <property type="match status" value="1"/>
</dbReference>
<sequence>MIPVVALVGRPNVGKSTLFNRLTKTRDALVADFPGLTRDRKYGRAEIEGNEFIIVDTGGIDGTEDGVETRMAGQSLLAIEEADIVLFMVDARAGLMPADQGIAQHLRSREKATFLVANKTDGLDPDSATGDFYSLGLGDVYAIAASHGRGVTQLIEHVLIPFVGEKPEEVELTEEEANAAYWAEQEATGDEIPEDEEDDFDPQSLPIKLAIVGRPNVGKSTLTNRILGEERVVVYDMPGTTRDSIYIPMNRDDREYVLIDTAGVRKRGKVTETVEKFSVIKTLQAIEDANVVMLVIDAREGISDQDLSLLGFILNSGRSLVIVVNKWDGMSEEARAQVKDQLDLRLGFVDFARIHFISALHGSGVGNLFESVNEAYTCATTRVSTSLLTRIMQMAADDHQPPLVNGRRVKLKYAHAGGYNPPIVVIHGNQVKDLADSYKRYLMNYFRRSLKVMGTPIRIQFKEGENPFEGKRNTLTPNQLRKRKRLMSHLKKSK</sequence>
<dbReference type="Pfam" id="PF01926">
    <property type="entry name" value="MMR_HSR1"/>
    <property type="match status" value="2"/>
</dbReference>
<dbReference type="InterPro" id="IPR015946">
    <property type="entry name" value="KH_dom-like_a/b"/>
</dbReference>
<dbReference type="PROSITE" id="PS51712">
    <property type="entry name" value="G_ENGA"/>
    <property type="match status" value="2"/>
</dbReference>
<keyword evidence="5 8" id="KW-0547">Nucleotide-binding</keyword>
<evidence type="ECO:0000313" key="12">
    <source>
        <dbReference type="EMBL" id="MBF7956756.1"/>
    </source>
</evidence>
<dbReference type="CDD" id="cd01895">
    <property type="entry name" value="EngA2"/>
    <property type="match status" value="1"/>
</dbReference>
<dbReference type="CDD" id="cd01894">
    <property type="entry name" value="EngA1"/>
    <property type="match status" value="1"/>
</dbReference>
<dbReference type="InterPro" id="IPR032859">
    <property type="entry name" value="KH_dom-like"/>
</dbReference>
<feature type="binding site" evidence="8">
    <location>
        <begin position="56"/>
        <end position="60"/>
    </location>
    <ligand>
        <name>GTP</name>
        <dbReference type="ChEBI" id="CHEBI:37565"/>
        <label>1</label>
    </ligand>
</feature>
<dbReference type="InterPro" id="IPR016484">
    <property type="entry name" value="GTPase_Der"/>
</dbReference>
<comment type="similarity">
    <text evidence="1 8 9 10">Belongs to the TRAFAC class TrmE-Era-EngA-EngB-Septin-like GTPase superfamily. EngA (Der) GTPase family.</text>
</comment>
<evidence type="ECO:0000256" key="8">
    <source>
        <dbReference type="HAMAP-Rule" id="MF_00195"/>
    </source>
</evidence>
<feature type="domain" description="EngA-type G" evidence="11">
    <location>
        <begin position="207"/>
        <end position="380"/>
    </location>
</feature>
<dbReference type="PANTHER" id="PTHR43834">
    <property type="entry name" value="GTPASE DER"/>
    <property type="match status" value="1"/>
</dbReference>
<evidence type="ECO:0000256" key="10">
    <source>
        <dbReference type="RuleBase" id="RU004481"/>
    </source>
</evidence>
<keyword evidence="6 8" id="KW-0342">GTP-binding</keyword>
<keyword evidence="4 10" id="KW-0677">Repeat</keyword>
<dbReference type="Pfam" id="PF14714">
    <property type="entry name" value="KH_dom-like"/>
    <property type="match status" value="1"/>
</dbReference>
<reference evidence="12 13" key="1">
    <citation type="submission" date="2020-11" db="EMBL/GenBank/DDBJ databases">
        <title>Taxonomic investigation of Rahnella spp.</title>
        <authorList>
            <person name="Lee S.D."/>
        </authorList>
    </citation>
    <scope>NUCLEOTIDE SEQUENCE [LARGE SCALE GENOMIC DNA]</scope>
    <source>
        <strain evidence="12 13">SAP-10</strain>
    </source>
</reference>
<evidence type="ECO:0000256" key="9">
    <source>
        <dbReference type="PROSITE-ProRule" id="PRU01049"/>
    </source>
</evidence>
<feature type="domain" description="EngA-type G" evidence="11">
    <location>
        <begin position="3"/>
        <end position="166"/>
    </location>
</feature>
<dbReference type="PANTHER" id="PTHR43834:SF6">
    <property type="entry name" value="GTPASE DER"/>
    <property type="match status" value="1"/>
</dbReference>
<dbReference type="InterPro" id="IPR005225">
    <property type="entry name" value="Small_GTP-bd"/>
</dbReference>
<comment type="caution">
    <text evidence="12">The sequence shown here is derived from an EMBL/GenBank/DDBJ whole genome shotgun (WGS) entry which is preliminary data.</text>
</comment>
<dbReference type="Proteomes" id="UP000600307">
    <property type="component" value="Unassembled WGS sequence"/>
</dbReference>
<comment type="subunit">
    <text evidence="8">Associates with the 50S ribosomal subunit.</text>
</comment>
<evidence type="ECO:0000256" key="1">
    <source>
        <dbReference type="ARBA" id="ARBA00008279"/>
    </source>
</evidence>
<comment type="function">
    <text evidence="8 10">GTPase that plays an essential role in the late steps of ribosome biogenesis.</text>
</comment>
<feature type="binding site" evidence="8">
    <location>
        <begin position="9"/>
        <end position="16"/>
    </location>
    <ligand>
        <name>GTP</name>
        <dbReference type="ChEBI" id="CHEBI:37565"/>
        <label>1</label>
    </ligand>
</feature>
<keyword evidence="3 8" id="KW-0690">Ribosome biogenesis</keyword>